<dbReference type="AlphaFoldDB" id="A0A7D9JW31"/>
<reference evidence="1" key="1">
    <citation type="submission" date="2020-04" db="EMBL/GenBank/DDBJ databases">
        <authorList>
            <person name="Alioto T."/>
            <person name="Alioto T."/>
            <person name="Gomez Garrido J."/>
        </authorList>
    </citation>
    <scope>NUCLEOTIDE SEQUENCE</scope>
    <source>
        <strain evidence="1">A484AB</strain>
    </source>
</reference>
<keyword evidence="2" id="KW-1185">Reference proteome</keyword>
<dbReference type="Proteomes" id="UP001152795">
    <property type="component" value="Unassembled WGS sequence"/>
</dbReference>
<gene>
    <name evidence="1" type="ORF">PACLA_8A050469</name>
</gene>
<proteinExistence type="predicted"/>
<dbReference type="EMBL" id="CACRXK020022331">
    <property type="protein sequence ID" value="CAB4036720.1"/>
    <property type="molecule type" value="Genomic_DNA"/>
</dbReference>
<evidence type="ECO:0000313" key="1">
    <source>
        <dbReference type="EMBL" id="CAB4036720.1"/>
    </source>
</evidence>
<protein>
    <submittedName>
        <fullName evidence="1">Uncharacterized protein</fullName>
    </submittedName>
</protein>
<comment type="caution">
    <text evidence="1">The sequence shown here is derived from an EMBL/GenBank/DDBJ whole genome shotgun (WGS) entry which is preliminary data.</text>
</comment>
<organism evidence="1 2">
    <name type="scientific">Paramuricea clavata</name>
    <name type="common">Red gorgonian</name>
    <name type="synonym">Violescent sea-whip</name>
    <dbReference type="NCBI Taxonomy" id="317549"/>
    <lineage>
        <taxon>Eukaryota</taxon>
        <taxon>Metazoa</taxon>
        <taxon>Cnidaria</taxon>
        <taxon>Anthozoa</taxon>
        <taxon>Octocorallia</taxon>
        <taxon>Malacalcyonacea</taxon>
        <taxon>Plexauridae</taxon>
        <taxon>Paramuricea</taxon>
    </lineage>
</organism>
<name>A0A7D9JW31_PARCT</name>
<sequence length="160" mass="18520">MSLGGRVEGCGTKQVTPYMHCLVYHVPNFMKKHGGVKKFTGQGVEKNDDVRKFHLTKSNKWDAPKDVLLVGKRLQVTSEQKRRTTTYHKRNVDYWSHEIREARSKRHRTLLDSPCPALQESNSEDTLDVESLSIADVKERLKELGVQTRIRKLEKLKHIL</sequence>
<accession>A0A7D9JW31</accession>
<dbReference type="OrthoDB" id="5985028at2759"/>
<evidence type="ECO:0000313" key="2">
    <source>
        <dbReference type="Proteomes" id="UP001152795"/>
    </source>
</evidence>